<protein>
    <submittedName>
        <fullName evidence="1">Uncharacterized protein</fullName>
    </submittedName>
</protein>
<name>A0A514D005_9VIRU</name>
<proteinExistence type="predicted"/>
<organism evidence="1">
    <name type="scientific">Leviviridae sp</name>
    <dbReference type="NCBI Taxonomy" id="2027243"/>
    <lineage>
        <taxon>Viruses</taxon>
        <taxon>Riboviria</taxon>
        <taxon>Orthornavirae</taxon>
        <taxon>Lenarviricota</taxon>
        <taxon>Leviviricetes</taxon>
        <taxon>Norzivirales</taxon>
        <taxon>Fiersviridae</taxon>
    </lineage>
</organism>
<dbReference type="EMBL" id="MN033055">
    <property type="protein sequence ID" value="QDH86950.1"/>
    <property type="molecule type" value="Genomic_RNA"/>
</dbReference>
<gene>
    <name evidence="1" type="ORF">H4BulkLitter221252_000001</name>
</gene>
<sequence>MQYGQVLRYGYIMENTISRNIYTYQQTAPPSRPGGSVAVPMLFLETNSKKRRGANPFGFGLTWSGLTATQQAIAAALGLTRSRS</sequence>
<reference evidence="1" key="1">
    <citation type="submission" date="2019-05" db="EMBL/GenBank/DDBJ databases">
        <title>Metatranscriptomic reconstruction reveals RNA viruses with the potential to shape carbon cycling in soil.</title>
        <authorList>
            <person name="Starr E.P."/>
            <person name="Nuccio E."/>
            <person name="Pett-Ridge J."/>
            <person name="Banfield J.F."/>
            <person name="Firestone M.K."/>
        </authorList>
    </citation>
    <scope>NUCLEOTIDE SEQUENCE</scope>
    <source>
        <strain evidence="1">H4_Bulk_Litter_22_scaffold_1252</strain>
    </source>
</reference>
<accession>A0A514D005</accession>
<evidence type="ECO:0000313" key="1">
    <source>
        <dbReference type="EMBL" id="QDH86950.1"/>
    </source>
</evidence>